<name>A0A7R7DLT8_9ACTN</name>
<gene>
    <name evidence="2" type="ORF">Athai_15530</name>
</gene>
<dbReference type="KEGG" id="atl:Athai_15530"/>
<reference evidence="2 3" key="1">
    <citation type="submission" date="2020-08" db="EMBL/GenBank/DDBJ databases">
        <title>Whole genome shotgun sequence of Actinocatenispora thailandica NBRC 105041.</title>
        <authorList>
            <person name="Komaki H."/>
            <person name="Tamura T."/>
        </authorList>
    </citation>
    <scope>NUCLEOTIDE SEQUENCE [LARGE SCALE GENOMIC DNA]</scope>
    <source>
        <strain evidence="2 3">NBRC 105041</strain>
    </source>
</reference>
<organism evidence="2 3">
    <name type="scientific">Actinocatenispora thailandica</name>
    <dbReference type="NCBI Taxonomy" id="227318"/>
    <lineage>
        <taxon>Bacteria</taxon>
        <taxon>Bacillati</taxon>
        <taxon>Actinomycetota</taxon>
        <taxon>Actinomycetes</taxon>
        <taxon>Micromonosporales</taxon>
        <taxon>Micromonosporaceae</taxon>
        <taxon>Actinocatenispora</taxon>
    </lineage>
</organism>
<protein>
    <submittedName>
        <fullName evidence="2">Uncharacterized protein</fullName>
    </submittedName>
</protein>
<feature type="region of interest" description="Disordered" evidence="1">
    <location>
        <begin position="1"/>
        <end position="25"/>
    </location>
</feature>
<dbReference type="Proteomes" id="UP000611640">
    <property type="component" value="Chromosome"/>
</dbReference>
<keyword evidence="3" id="KW-1185">Reference proteome</keyword>
<evidence type="ECO:0000256" key="1">
    <source>
        <dbReference type="SAM" id="MobiDB-lite"/>
    </source>
</evidence>
<dbReference type="EMBL" id="AP023355">
    <property type="protein sequence ID" value="BCJ34050.1"/>
    <property type="molecule type" value="Genomic_DNA"/>
</dbReference>
<accession>A0A7R7DLT8</accession>
<sequence>MRRPSGTGPIASPSGTGRLAHGRPARAGPVLVAAAGRTAGVGSVAPRAEEVTAAVR</sequence>
<evidence type="ECO:0000313" key="2">
    <source>
        <dbReference type="EMBL" id="BCJ34050.1"/>
    </source>
</evidence>
<dbReference type="AlphaFoldDB" id="A0A7R7DLT8"/>
<evidence type="ECO:0000313" key="3">
    <source>
        <dbReference type="Proteomes" id="UP000611640"/>
    </source>
</evidence>
<proteinExistence type="predicted"/>